<dbReference type="Proteomes" id="UP000323426">
    <property type="component" value="Unassembled WGS sequence"/>
</dbReference>
<keyword evidence="9" id="KW-0032">Aminotransferase</keyword>
<comment type="pathway">
    <text evidence="3">Amino-acid biosynthesis; L-leucine biosynthesis; L-leucine from 3-methyl-2-oxobutanoate: step 4/4.</text>
</comment>
<comment type="similarity">
    <text evidence="4">Belongs to the class-IV pyridoxal-phosphate-dependent aminotransferase family.</text>
</comment>
<comment type="catalytic activity">
    <reaction evidence="6">
        <text>L-valine + 2-oxoglutarate = 3-methyl-2-oxobutanoate + L-glutamate</text>
        <dbReference type="Rhea" id="RHEA:24813"/>
        <dbReference type="ChEBI" id="CHEBI:11851"/>
        <dbReference type="ChEBI" id="CHEBI:16810"/>
        <dbReference type="ChEBI" id="CHEBI:29985"/>
        <dbReference type="ChEBI" id="CHEBI:57762"/>
        <dbReference type="EC" id="2.6.1.42"/>
    </reaction>
</comment>
<proteinExistence type="inferred from homology"/>
<dbReference type="Gene3D" id="3.30.470.10">
    <property type="match status" value="1"/>
</dbReference>
<evidence type="ECO:0000256" key="8">
    <source>
        <dbReference type="ARBA" id="ARBA00049229"/>
    </source>
</evidence>
<dbReference type="GO" id="GO:0046394">
    <property type="term" value="P:carboxylic acid biosynthetic process"/>
    <property type="evidence" value="ECO:0007669"/>
    <property type="project" value="UniProtKB-ARBA"/>
</dbReference>
<evidence type="ECO:0000256" key="3">
    <source>
        <dbReference type="ARBA" id="ARBA00005072"/>
    </source>
</evidence>
<dbReference type="PANTHER" id="PTHR42743:SF11">
    <property type="entry name" value="AMINODEOXYCHORISMATE LYASE"/>
    <property type="match status" value="1"/>
</dbReference>
<dbReference type="InterPro" id="IPR050571">
    <property type="entry name" value="Class-IV_PLP-Dep_Aminotrnsfr"/>
</dbReference>
<name>A0A5M6DNR0_9BACT</name>
<evidence type="ECO:0000313" key="10">
    <source>
        <dbReference type="Proteomes" id="UP000323426"/>
    </source>
</evidence>
<reference evidence="9 10" key="1">
    <citation type="submission" date="2019-09" db="EMBL/GenBank/DDBJ databases">
        <title>Genome sequence and assembly of Adhaeribacter sp.</title>
        <authorList>
            <person name="Chhetri G."/>
        </authorList>
    </citation>
    <scope>NUCLEOTIDE SEQUENCE [LARGE SCALE GENOMIC DNA]</scope>
    <source>
        <strain evidence="9 10">DK36</strain>
    </source>
</reference>
<dbReference type="RefSeq" id="WP_150087816.1">
    <property type="nucleotide sequence ID" value="NZ_VWSF01000004.1"/>
</dbReference>
<dbReference type="Gene3D" id="3.20.10.10">
    <property type="entry name" value="D-amino Acid Aminotransferase, subunit A, domain 2"/>
    <property type="match status" value="1"/>
</dbReference>
<comment type="pathway">
    <text evidence="2">Amino-acid biosynthesis; L-valine biosynthesis; L-valine from pyruvate: step 4/4.</text>
</comment>
<evidence type="ECO:0000313" key="9">
    <source>
        <dbReference type="EMBL" id="KAA5547899.1"/>
    </source>
</evidence>
<evidence type="ECO:0000256" key="7">
    <source>
        <dbReference type="ARBA" id="ARBA00048798"/>
    </source>
</evidence>
<evidence type="ECO:0000256" key="5">
    <source>
        <dbReference type="ARBA" id="ARBA00013053"/>
    </source>
</evidence>
<accession>A0A5M6DNR0</accession>
<gene>
    <name evidence="9" type="ORF">F0145_08150</name>
</gene>
<organism evidence="9 10">
    <name type="scientific">Adhaeribacter rhizoryzae</name>
    <dbReference type="NCBI Taxonomy" id="2607907"/>
    <lineage>
        <taxon>Bacteria</taxon>
        <taxon>Pseudomonadati</taxon>
        <taxon>Bacteroidota</taxon>
        <taxon>Cytophagia</taxon>
        <taxon>Cytophagales</taxon>
        <taxon>Hymenobacteraceae</taxon>
        <taxon>Adhaeribacter</taxon>
    </lineage>
</organism>
<evidence type="ECO:0000256" key="6">
    <source>
        <dbReference type="ARBA" id="ARBA00048212"/>
    </source>
</evidence>
<dbReference type="EMBL" id="VWSF01000004">
    <property type="protein sequence ID" value="KAA5547899.1"/>
    <property type="molecule type" value="Genomic_DNA"/>
</dbReference>
<dbReference type="InterPro" id="IPR001544">
    <property type="entry name" value="Aminotrans_IV"/>
</dbReference>
<dbReference type="GO" id="GO:0004084">
    <property type="term" value="F:branched-chain-amino-acid transaminase activity"/>
    <property type="evidence" value="ECO:0007669"/>
    <property type="project" value="UniProtKB-EC"/>
</dbReference>
<dbReference type="PANTHER" id="PTHR42743">
    <property type="entry name" value="AMINO-ACID AMINOTRANSFERASE"/>
    <property type="match status" value="1"/>
</dbReference>
<dbReference type="Pfam" id="PF01063">
    <property type="entry name" value="Aminotran_4"/>
    <property type="match status" value="1"/>
</dbReference>
<sequence>MFVSYNFGIITEQDFGLSYANRGFQYNDGFFETLIFHEGKIRFLDDHLDRIKRAMQILSLTPLPHLTASFLQTQVLELIRQNNISSETIRIKINIWRKPGGLFTPESEEAEILITVAPQQPFPAVIGQADFYNGLPNRFTPFSFFKGPYALHYVQASIAKKKAGLDELILLDEQENISECLVSNIFWIKNNQVFTPSLETGCIAGIMRLNILRACQMLKVEVWEGNYSRSDLSEAEAVFTSNVTGLRPIWAIGQQIFANNHPLISQLQKLALA</sequence>
<evidence type="ECO:0000256" key="1">
    <source>
        <dbReference type="ARBA" id="ARBA00004824"/>
    </source>
</evidence>
<comment type="pathway">
    <text evidence="1">Amino-acid biosynthesis; L-isoleucine biosynthesis; L-isoleucine from 2-oxobutanoate: step 4/4.</text>
</comment>
<dbReference type="AlphaFoldDB" id="A0A5M6DNR0"/>
<keyword evidence="9" id="KW-0808">Transferase</keyword>
<keyword evidence="10" id="KW-1185">Reference proteome</keyword>
<dbReference type="InterPro" id="IPR036038">
    <property type="entry name" value="Aminotransferase-like"/>
</dbReference>
<dbReference type="InterPro" id="IPR043131">
    <property type="entry name" value="BCAT-like_N"/>
</dbReference>
<dbReference type="InterPro" id="IPR043132">
    <property type="entry name" value="BCAT-like_C"/>
</dbReference>
<comment type="catalytic activity">
    <reaction evidence="8">
        <text>L-leucine + 2-oxoglutarate = 4-methyl-2-oxopentanoate + L-glutamate</text>
        <dbReference type="Rhea" id="RHEA:18321"/>
        <dbReference type="ChEBI" id="CHEBI:16810"/>
        <dbReference type="ChEBI" id="CHEBI:17865"/>
        <dbReference type="ChEBI" id="CHEBI:29985"/>
        <dbReference type="ChEBI" id="CHEBI:57427"/>
        <dbReference type="EC" id="2.6.1.42"/>
    </reaction>
</comment>
<protein>
    <recommendedName>
        <fullName evidence="5">branched-chain-amino-acid transaminase</fullName>
        <ecNumber evidence="5">2.6.1.42</ecNumber>
    </recommendedName>
</protein>
<comment type="caution">
    <text evidence="9">The sequence shown here is derived from an EMBL/GenBank/DDBJ whole genome shotgun (WGS) entry which is preliminary data.</text>
</comment>
<evidence type="ECO:0000256" key="4">
    <source>
        <dbReference type="ARBA" id="ARBA00009320"/>
    </source>
</evidence>
<evidence type="ECO:0000256" key="2">
    <source>
        <dbReference type="ARBA" id="ARBA00004931"/>
    </source>
</evidence>
<dbReference type="EC" id="2.6.1.42" evidence="5"/>
<dbReference type="CDD" id="cd00449">
    <property type="entry name" value="PLPDE_IV"/>
    <property type="match status" value="1"/>
</dbReference>
<dbReference type="SUPFAM" id="SSF56752">
    <property type="entry name" value="D-aminoacid aminotransferase-like PLP-dependent enzymes"/>
    <property type="match status" value="1"/>
</dbReference>
<comment type="catalytic activity">
    <reaction evidence="7">
        <text>L-isoleucine + 2-oxoglutarate = (S)-3-methyl-2-oxopentanoate + L-glutamate</text>
        <dbReference type="Rhea" id="RHEA:24801"/>
        <dbReference type="ChEBI" id="CHEBI:16810"/>
        <dbReference type="ChEBI" id="CHEBI:29985"/>
        <dbReference type="ChEBI" id="CHEBI:35146"/>
        <dbReference type="ChEBI" id="CHEBI:58045"/>
        <dbReference type="EC" id="2.6.1.42"/>
    </reaction>
</comment>